<dbReference type="PANTHER" id="PTHR10728:SF40">
    <property type="entry name" value="PATATIN FAMILY PROTEIN"/>
    <property type="match status" value="1"/>
</dbReference>
<feature type="domain" description="PNPLA" evidence="2">
    <location>
        <begin position="4"/>
        <end position="57"/>
    </location>
</feature>
<protein>
    <submittedName>
        <fullName evidence="3">Patatin-like phospholipase family protein</fullName>
    </submittedName>
</protein>
<accession>A0ABY3SJ78</accession>
<sequence length="85" mass="9329">MIGLALSGGGYRASLFHLGVMARLADDGLLNKVRVISSVSGGSIIGAYYYKRMCEELANNSLETDEDYKQLLEQVMKEFPYLCSG</sequence>
<name>A0ABY3SJ78_9BACL</name>
<evidence type="ECO:0000259" key="2">
    <source>
        <dbReference type="Pfam" id="PF01734"/>
    </source>
</evidence>
<evidence type="ECO:0000313" key="4">
    <source>
        <dbReference type="Proteomes" id="UP001649230"/>
    </source>
</evidence>
<dbReference type="Gene3D" id="3.40.1090.10">
    <property type="entry name" value="Cytosolic phospholipase A2 catalytic domain"/>
    <property type="match status" value="1"/>
</dbReference>
<evidence type="ECO:0000256" key="1">
    <source>
        <dbReference type="ARBA" id="ARBA00023098"/>
    </source>
</evidence>
<dbReference type="EMBL" id="CP090978">
    <property type="protein sequence ID" value="UJF33947.1"/>
    <property type="molecule type" value="Genomic_DNA"/>
</dbReference>
<dbReference type="SUPFAM" id="SSF52151">
    <property type="entry name" value="FabD/lysophospholipase-like"/>
    <property type="match status" value="1"/>
</dbReference>
<dbReference type="PANTHER" id="PTHR10728">
    <property type="entry name" value="CYTOSOLIC PHOSPHOLIPASE A2"/>
    <property type="match status" value="1"/>
</dbReference>
<organism evidence="3 4">
    <name type="scientific">Paenibacillus hexagrammi</name>
    <dbReference type="NCBI Taxonomy" id="2908839"/>
    <lineage>
        <taxon>Bacteria</taxon>
        <taxon>Bacillati</taxon>
        <taxon>Bacillota</taxon>
        <taxon>Bacilli</taxon>
        <taxon>Bacillales</taxon>
        <taxon>Paenibacillaceae</taxon>
        <taxon>Paenibacillus</taxon>
    </lineage>
</organism>
<dbReference type="RefSeq" id="WP_235120338.1">
    <property type="nucleotide sequence ID" value="NZ_CP090978.1"/>
</dbReference>
<dbReference type="Pfam" id="PF01734">
    <property type="entry name" value="Patatin"/>
    <property type="match status" value="1"/>
</dbReference>
<reference evidence="3 4" key="1">
    <citation type="journal article" date="2024" name="Int. J. Syst. Evol. Microbiol.">
        <title>Paenibacillus hexagrammi sp. nov., a novel bacterium isolated from the gut content of Hexagrammos agrammus.</title>
        <authorList>
            <person name="Jung H.K."/>
            <person name="Kim D.G."/>
            <person name="Zin H."/>
            <person name="Park J."/>
            <person name="Jung H."/>
            <person name="Kim Y.O."/>
            <person name="Kong H.J."/>
            <person name="Kim J.W."/>
            <person name="Kim Y.S."/>
        </authorList>
    </citation>
    <scope>NUCLEOTIDE SEQUENCE [LARGE SCALE GENOMIC DNA]</scope>
    <source>
        <strain evidence="3 4">YPD9-1</strain>
    </source>
</reference>
<proteinExistence type="predicted"/>
<dbReference type="InterPro" id="IPR002641">
    <property type="entry name" value="PNPLA_dom"/>
</dbReference>
<keyword evidence="4" id="KW-1185">Reference proteome</keyword>
<dbReference type="Proteomes" id="UP001649230">
    <property type="component" value="Chromosome"/>
</dbReference>
<evidence type="ECO:0000313" key="3">
    <source>
        <dbReference type="EMBL" id="UJF33947.1"/>
    </source>
</evidence>
<dbReference type="InterPro" id="IPR016035">
    <property type="entry name" value="Acyl_Trfase/lysoPLipase"/>
</dbReference>
<gene>
    <name evidence="3" type="ORF">L0M14_01465</name>
</gene>
<keyword evidence="1" id="KW-0443">Lipid metabolism</keyword>